<dbReference type="STRING" id="1202772.A0A1V9ZKI2"/>
<dbReference type="GO" id="GO:0005886">
    <property type="term" value="C:plasma membrane"/>
    <property type="evidence" value="ECO:0007669"/>
    <property type="project" value="TreeGrafter"/>
</dbReference>
<feature type="transmembrane region" description="Helical" evidence="5">
    <location>
        <begin position="46"/>
        <end position="65"/>
    </location>
</feature>
<evidence type="ECO:0000256" key="2">
    <source>
        <dbReference type="ARBA" id="ARBA00022692"/>
    </source>
</evidence>
<dbReference type="GO" id="GO:0005385">
    <property type="term" value="F:zinc ion transmembrane transporter activity"/>
    <property type="evidence" value="ECO:0007669"/>
    <property type="project" value="TreeGrafter"/>
</dbReference>
<sequence>MDEIIVFNGAMCVVLLVLTVLFSLLPLFVSERGSSLNALIQQKLPYLTAGVFLATGMIHLLPDAVEHHTKYLAMVTPDGEKLPDFPTIYVLCCVGCMLIWAVDLINLGDSGQMMAVAAAAKPNYETSICKIHVPPIASYGIERRSRTYSASAIYSRSLSPRRFVSPLGTTHAGFTYGSCSCDNTILDKSALVKHTKQTTEVDVLLRANQSAVEIAEEPVGRCGADPHVHAHVEGSISEHIVFSGESAILPYLLAALFSLHSLIAGFTLGMNSELSRTAIATALAIISHKFIEAISVGANFAKAKDSVNSTRSIAVLVLYSFMTPLGIVLGMVLTSQLQGAPAQLAQAIALGVGSGSFIYLAFHEMSDEHAQEATSTLQKLALFSTGAAAMALLAIVT</sequence>
<dbReference type="Pfam" id="PF02535">
    <property type="entry name" value="Zip"/>
    <property type="match status" value="1"/>
</dbReference>
<dbReference type="AlphaFoldDB" id="A0A1V9ZKI2"/>
<feature type="transmembrane region" description="Helical" evidence="5">
    <location>
        <begin position="85"/>
        <end position="105"/>
    </location>
</feature>
<evidence type="ECO:0000256" key="4">
    <source>
        <dbReference type="ARBA" id="ARBA00023136"/>
    </source>
</evidence>
<keyword evidence="4 5" id="KW-0472">Membrane</keyword>
<keyword evidence="2 5" id="KW-0812">Transmembrane</keyword>
<proteinExistence type="predicted"/>
<feature type="transmembrane region" description="Helical" evidence="5">
    <location>
        <begin position="278"/>
        <end position="301"/>
    </location>
</feature>
<dbReference type="InterPro" id="IPR003689">
    <property type="entry name" value="ZIP"/>
</dbReference>
<evidence type="ECO:0000256" key="5">
    <source>
        <dbReference type="SAM" id="Phobius"/>
    </source>
</evidence>
<gene>
    <name evidence="6" type="ORF">ACHHYP_08625</name>
</gene>
<keyword evidence="3 5" id="KW-1133">Transmembrane helix</keyword>
<comment type="caution">
    <text evidence="6">The sequence shown here is derived from an EMBL/GenBank/DDBJ whole genome shotgun (WGS) entry which is preliminary data.</text>
</comment>
<dbReference type="Proteomes" id="UP000243579">
    <property type="component" value="Unassembled WGS sequence"/>
</dbReference>
<dbReference type="EMBL" id="JNBR01000084">
    <property type="protein sequence ID" value="OQR98477.1"/>
    <property type="molecule type" value="Genomic_DNA"/>
</dbReference>
<dbReference type="PANTHER" id="PTHR11040:SF212">
    <property type="entry name" value="ZINC_IRON PERMEASE"/>
    <property type="match status" value="1"/>
</dbReference>
<reference evidence="6 7" key="1">
    <citation type="journal article" date="2014" name="Genome Biol. Evol.">
        <title>The secreted proteins of Achlya hypogyna and Thraustotheca clavata identify the ancestral oomycete secretome and reveal gene acquisitions by horizontal gene transfer.</title>
        <authorList>
            <person name="Misner I."/>
            <person name="Blouin N."/>
            <person name="Leonard G."/>
            <person name="Richards T.A."/>
            <person name="Lane C.E."/>
        </authorList>
    </citation>
    <scope>NUCLEOTIDE SEQUENCE [LARGE SCALE GENOMIC DNA]</scope>
    <source>
        <strain evidence="6 7">ATCC 48635</strain>
    </source>
</reference>
<comment type="subcellular location">
    <subcellularLocation>
        <location evidence="1">Membrane</location>
        <topology evidence="1">Multi-pass membrane protein</topology>
    </subcellularLocation>
</comment>
<accession>A0A1V9ZKI2</accession>
<evidence type="ECO:0000256" key="3">
    <source>
        <dbReference type="ARBA" id="ARBA00022989"/>
    </source>
</evidence>
<dbReference type="OrthoDB" id="448280at2759"/>
<organism evidence="6 7">
    <name type="scientific">Achlya hypogyna</name>
    <name type="common">Oomycete</name>
    <name type="synonym">Protoachlya hypogyna</name>
    <dbReference type="NCBI Taxonomy" id="1202772"/>
    <lineage>
        <taxon>Eukaryota</taxon>
        <taxon>Sar</taxon>
        <taxon>Stramenopiles</taxon>
        <taxon>Oomycota</taxon>
        <taxon>Saprolegniomycetes</taxon>
        <taxon>Saprolegniales</taxon>
        <taxon>Achlyaceae</taxon>
        <taxon>Achlya</taxon>
    </lineage>
</organism>
<feature type="transmembrane region" description="Helical" evidence="5">
    <location>
        <begin position="248"/>
        <end position="266"/>
    </location>
</feature>
<dbReference type="PANTHER" id="PTHR11040">
    <property type="entry name" value="ZINC/IRON TRANSPORTER"/>
    <property type="match status" value="1"/>
</dbReference>
<evidence type="ECO:0000313" key="7">
    <source>
        <dbReference type="Proteomes" id="UP000243579"/>
    </source>
</evidence>
<keyword evidence="7" id="KW-1185">Reference proteome</keyword>
<evidence type="ECO:0000256" key="1">
    <source>
        <dbReference type="ARBA" id="ARBA00004141"/>
    </source>
</evidence>
<feature type="transmembrane region" description="Helical" evidence="5">
    <location>
        <begin position="6"/>
        <end position="25"/>
    </location>
</feature>
<feature type="transmembrane region" description="Helical" evidence="5">
    <location>
        <begin position="340"/>
        <end position="360"/>
    </location>
</feature>
<name>A0A1V9ZKI2_ACHHY</name>
<protein>
    <submittedName>
        <fullName evidence="6">Zinc (Zn2)-Iron (Fe2) Permease (ZIP) Family</fullName>
    </submittedName>
</protein>
<feature type="transmembrane region" description="Helical" evidence="5">
    <location>
        <begin position="313"/>
        <end position="334"/>
    </location>
</feature>
<evidence type="ECO:0000313" key="6">
    <source>
        <dbReference type="EMBL" id="OQR98477.1"/>
    </source>
</evidence>